<gene>
    <name evidence="1" type="ORF">MRB53_014630</name>
</gene>
<comment type="caution">
    <text evidence="1">The sequence shown here is derived from an EMBL/GenBank/DDBJ whole genome shotgun (WGS) entry which is preliminary data.</text>
</comment>
<name>A0ACC2KBC3_PERAE</name>
<reference evidence="1 2" key="1">
    <citation type="journal article" date="2022" name="Hortic Res">
        <title>A haplotype resolved chromosomal level avocado genome allows analysis of novel avocado genes.</title>
        <authorList>
            <person name="Nath O."/>
            <person name="Fletcher S.J."/>
            <person name="Hayward A."/>
            <person name="Shaw L.M."/>
            <person name="Masouleh A.K."/>
            <person name="Furtado A."/>
            <person name="Henry R.J."/>
            <person name="Mitter N."/>
        </authorList>
    </citation>
    <scope>NUCLEOTIDE SEQUENCE [LARGE SCALE GENOMIC DNA]</scope>
    <source>
        <strain evidence="2">cv. Hass</strain>
    </source>
</reference>
<accession>A0ACC2KBC3</accession>
<keyword evidence="2" id="KW-1185">Reference proteome</keyword>
<evidence type="ECO:0000313" key="2">
    <source>
        <dbReference type="Proteomes" id="UP001234297"/>
    </source>
</evidence>
<proteinExistence type="predicted"/>
<protein>
    <submittedName>
        <fullName evidence="1">Uncharacterized protein</fullName>
    </submittedName>
</protein>
<sequence>MRKEGKDPSGGDNPDQGLVFGLKEQGLDDDLGILGYGMLQMDLSSCFLFMPIILKVWILLWNSGERSSINSRKIRALKRAAMATFSCPFHPTNYKRIQKTNVKALISCSFQPSQSNIKDFLLWGRGCDQWCSKGYWQGCNSGRNYSKRNGSSWCCGFCSCRTRCWKGLWYGGALEIPIISDLTMILGSISQWKAWASSSISLTVLLFMTMCDGLLLLQLEFLVVQRFVISIFTVGVFS</sequence>
<evidence type="ECO:0000313" key="1">
    <source>
        <dbReference type="EMBL" id="KAJ8618444.1"/>
    </source>
</evidence>
<dbReference type="Proteomes" id="UP001234297">
    <property type="component" value="Chromosome 4"/>
</dbReference>
<organism evidence="1 2">
    <name type="scientific">Persea americana</name>
    <name type="common">Avocado</name>
    <dbReference type="NCBI Taxonomy" id="3435"/>
    <lineage>
        <taxon>Eukaryota</taxon>
        <taxon>Viridiplantae</taxon>
        <taxon>Streptophyta</taxon>
        <taxon>Embryophyta</taxon>
        <taxon>Tracheophyta</taxon>
        <taxon>Spermatophyta</taxon>
        <taxon>Magnoliopsida</taxon>
        <taxon>Magnoliidae</taxon>
        <taxon>Laurales</taxon>
        <taxon>Lauraceae</taxon>
        <taxon>Persea</taxon>
    </lineage>
</organism>
<dbReference type="EMBL" id="CM056812">
    <property type="protein sequence ID" value="KAJ8618444.1"/>
    <property type="molecule type" value="Genomic_DNA"/>
</dbReference>